<feature type="domain" description="TonB-dependent receptor plug" evidence="8">
    <location>
        <begin position="90"/>
        <end position="190"/>
    </location>
</feature>
<feature type="region of interest" description="Disordered" evidence="5">
    <location>
        <begin position="28"/>
        <end position="71"/>
    </location>
</feature>
<dbReference type="Proteomes" id="UP000262699">
    <property type="component" value="Unassembled WGS sequence"/>
</dbReference>
<feature type="domain" description="TonB-dependent receptor-like beta-barrel" evidence="7">
    <location>
        <begin position="384"/>
        <end position="787"/>
    </location>
</feature>
<dbReference type="InterPro" id="IPR012910">
    <property type="entry name" value="Plug_dom"/>
</dbReference>
<protein>
    <submittedName>
        <fullName evidence="9">TonB-dependent receptor</fullName>
    </submittedName>
</protein>
<accession>A0A3D0W9X0</accession>
<keyword evidence="3" id="KW-0998">Cell outer membrane</keyword>
<dbReference type="Pfam" id="PF00593">
    <property type="entry name" value="TonB_dep_Rec_b-barrel"/>
    <property type="match status" value="1"/>
</dbReference>
<dbReference type="Pfam" id="PF07715">
    <property type="entry name" value="Plug"/>
    <property type="match status" value="1"/>
</dbReference>
<keyword evidence="2 4" id="KW-0472">Membrane</keyword>
<organism evidence="9 10">
    <name type="scientific">Sphingomonas bacterium</name>
    <dbReference type="NCBI Taxonomy" id="1895847"/>
    <lineage>
        <taxon>Bacteria</taxon>
        <taxon>Pseudomonadati</taxon>
        <taxon>Pseudomonadota</taxon>
        <taxon>Alphaproteobacteria</taxon>
        <taxon>Sphingomonadales</taxon>
        <taxon>Sphingomonadaceae</taxon>
        <taxon>Sphingomonas</taxon>
    </lineage>
</organism>
<dbReference type="Gene3D" id="2.40.170.20">
    <property type="entry name" value="TonB-dependent receptor, beta-barrel domain"/>
    <property type="match status" value="1"/>
</dbReference>
<evidence type="ECO:0000259" key="8">
    <source>
        <dbReference type="Pfam" id="PF07715"/>
    </source>
</evidence>
<dbReference type="AlphaFoldDB" id="A0A3D0W9X0"/>
<comment type="subcellular location">
    <subcellularLocation>
        <location evidence="1 4">Cell outer membrane</location>
    </subcellularLocation>
</comment>
<evidence type="ECO:0000256" key="4">
    <source>
        <dbReference type="RuleBase" id="RU003357"/>
    </source>
</evidence>
<evidence type="ECO:0000256" key="3">
    <source>
        <dbReference type="ARBA" id="ARBA00023237"/>
    </source>
</evidence>
<dbReference type="EMBL" id="DOYJ01000036">
    <property type="protein sequence ID" value="HCB74768.1"/>
    <property type="molecule type" value="Genomic_DNA"/>
</dbReference>
<dbReference type="InterPro" id="IPR037066">
    <property type="entry name" value="Plug_dom_sf"/>
</dbReference>
<feature type="chain" id="PRO_5017605398" evidence="6">
    <location>
        <begin position="25"/>
        <end position="898"/>
    </location>
</feature>
<name>A0A3D0W9X0_9SPHN</name>
<keyword evidence="4" id="KW-0798">TonB box</keyword>
<evidence type="ECO:0000259" key="7">
    <source>
        <dbReference type="Pfam" id="PF00593"/>
    </source>
</evidence>
<evidence type="ECO:0000256" key="2">
    <source>
        <dbReference type="ARBA" id="ARBA00023136"/>
    </source>
</evidence>
<feature type="signal peptide" evidence="6">
    <location>
        <begin position="1"/>
        <end position="24"/>
    </location>
</feature>
<dbReference type="InterPro" id="IPR036942">
    <property type="entry name" value="Beta-barrel_TonB_sf"/>
</dbReference>
<gene>
    <name evidence="9" type="ORF">DEP91_01100</name>
</gene>
<keyword evidence="9" id="KW-0675">Receptor</keyword>
<evidence type="ECO:0000256" key="6">
    <source>
        <dbReference type="SAM" id="SignalP"/>
    </source>
</evidence>
<dbReference type="PANTHER" id="PTHR40980">
    <property type="entry name" value="PLUG DOMAIN-CONTAINING PROTEIN"/>
    <property type="match status" value="1"/>
</dbReference>
<comment type="similarity">
    <text evidence="4">Belongs to the TonB-dependent receptor family.</text>
</comment>
<dbReference type="InterPro" id="IPR000531">
    <property type="entry name" value="Beta-barrel_TonB"/>
</dbReference>
<evidence type="ECO:0000256" key="1">
    <source>
        <dbReference type="ARBA" id="ARBA00004442"/>
    </source>
</evidence>
<evidence type="ECO:0000313" key="10">
    <source>
        <dbReference type="Proteomes" id="UP000262699"/>
    </source>
</evidence>
<comment type="caution">
    <text evidence="9">The sequence shown here is derived from an EMBL/GenBank/DDBJ whole genome shotgun (WGS) entry which is preliminary data.</text>
</comment>
<evidence type="ECO:0000256" key="5">
    <source>
        <dbReference type="SAM" id="MobiDB-lite"/>
    </source>
</evidence>
<evidence type="ECO:0000313" key="9">
    <source>
        <dbReference type="EMBL" id="HCB74768.1"/>
    </source>
</evidence>
<sequence>MKKPVAFGSLLFLTTTLVAPAALAQTTTGAPAGQVVAPTAGQPQEGTPPDTGPGAGGAAEQEVEVSAPGAGSDAGDDIVVIGRNIPNVIRNTAQVVSVLSTEDIARTGEGDIAGALGRVTGLSVVGNGFVFVRGLGDRYSSSLLNGSPLPSPEPLRRVVPLDIFPTNVIASSLVQKSFSANYPGEFGGGVINLTTKATPKESFLQIGGSVGFDTATTAELGYTYDGGSHDWLGYDSGERTIPGFIKDAGINGTGVTAAQVTQLTNAETSLVFENRNIPANFSGELSAGTSFDVGTGRIGLIAGGGISNTWRTRDAIQQVAIDQDGTLVSDFRNVATDHRALVNGLFGVGAEFGRNRIRWTNLYIHDTLKQTILGKGTDQNNLDLLNQNTNWFERQLFTTQGVAELKFGDLSVDLRGAYANTQRNSPYERTFTYLFSPQVGDYINNLANQSLAQIAFSELNEDLWSGGVDLGYNLDLDRPVTVQAGYAYSDADRSSYRYQFRYQAQNGLSLAQQQLRPDYLLSDYNVQLANIVLQNESTSQGAAAYTASLRTHAGYVQLESEILDGLRAQIGVRYEDAEQRVLPTGTGVTGTSLNNGYWLPASTITWNFADNMQLRLHASKTIARPQFRELAPQIYLDFESNRQFIGNPRLTDSELYNLEARAEWFFARDQRLTAAGFYKRIDNPIEAFGSPGAGSSSLLTSFSNAPGAKLYGGEVELVKYFPLDTLGGPFATKRAVLIANYTYTKSQLDAQDQPVVNPINVTGPLIPANQLFVDGSPLVGQSNHLVNAQFGLEDTEMLSQVTLLVNYASERITNRGAIVNGVRLPDIREKPGWRFDVVWRQGIPIGSGDDHQVELKFEARNLTKTRYQEFQTFDNGSRADVNTYNLGRIFSFGVSVGL</sequence>
<keyword evidence="6" id="KW-0732">Signal</keyword>
<reference evidence="9 10" key="1">
    <citation type="journal article" date="2018" name="Nat. Biotechnol.">
        <title>A standardized bacterial taxonomy based on genome phylogeny substantially revises the tree of life.</title>
        <authorList>
            <person name="Parks D.H."/>
            <person name="Chuvochina M."/>
            <person name="Waite D.W."/>
            <person name="Rinke C."/>
            <person name="Skarshewski A."/>
            <person name="Chaumeil P.A."/>
            <person name="Hugenholtz P."/>
        </authorList>
    </citation>
    <scope>NUCLEOTIDE SEQUENCE [LARGE SCALE GENOMIC DNA]</scope>
    <source>
        <strain evidence="9">UBA9015</strain>
    </source>
</reference>
<dbReference type="SUPFAM" id="SSF56935">
    <property type="entry name" value="Porins"/>
    <property type="match status" value="1"/>
</dbReference>
<proteinExistence type="inferred from homology"/>
<dbReference type="PANTHER" id="PTHR40980:SF5">
    <property type="entry name" value="TONB-DEPENDENT RECEPTOR"/>
    <property type="match status" value="1"/>
</dbReference>
<dbReference type="Gene3D" id="2.170.130.10">
    <property type="entry name" value="TonB-dependent receptor, plug domain"/>
    <property type="match status" value="1"/>
</dbReference>
<dbReference type="GO" id="GO:0009279">
    <property type="term" value="C:cell outer membrane"/>
    <property type="evidence" value="ECO:0007669"/>
    <property type="project" value="UniProtKB-SubCell"/>
</dbReference>